<dbReference type="InterPro" id="IPR005683">
    <property type="entry name" value="Tom22"/>
</dbReference>
<evidence type="ECO:0000256" key="19">
    <source>
        <dbReference type="ARBA" id="ARBA00023002"/>
    </source>
</evidence>
<comment type="catalytic activity">
    <reaction evidence="33">
        <text>butanoyl-CoA + oxidized [electron-transfer flavoprotein] + H(+) = (2E)-butenoyl-CoA + reduced [electron-transfer flavoprotein]</text>
        <dbReference type="Rhea" id="RHEA:24004"/>
        <dbReference type="Rhea" id="RHEA-COMP:10685"/>
        <dbReference type="Rhea" id="RHEA-COMP:10686"/>
        <dbReference type="ChEBI" id="CHEBI:15378"/>
        <dbReference type="ChEBI" id="CHEBI:57332"/>
        <dbReference type="ChEBI" id="CHEBI:57371"/>
        <dbReference type="ChEBI" id="CHEBI:57692"/>
        <dbReference type="ChEBI" id="CHEBI:58307"/>
    </reaction>
    <physiologicalReaction direction="left-to-right" evidence="33">
        <dbReference type="Rhea" id="RHEA:24005"/>
    </physiologicalReaction>
</comment>
<dbReference type="PROSITE" id="PS00072">
    <property type="entry name" value="ACYL_COA_DH_1"/>
    <property type="match status" value="1"/>
</dbReference>
<comment type="similarity">
    <text evidence="6">Belongs to the Tom22 family.</text>
</comment>
<dbReference type="GO" id="GO:0050660">
    <property type="term" value="F:flavin adenine dinucleotide binding"/>
    <property type="evidence" value="ECO:0007669"/>
    <property type="project" value="InterPro"/>
</dbReference>
<proteinExistence type="inferred from homology"/>
<accession>A0A4V4LTI1</accession>
<keyword evidence="11 39" id="KW-0812">Transmembrane</keyword>
<evidence type="ECO:0000256" key="9">
    <source>
        <dbReference type="ARBA" id="ARBA00022553"/>
    </source>
</evidence>
<evidence type="ECO:0000256" key="6">
    <source>
        <dbReference type="ARBA" id="ARBA00009874"/>
    </source>
</evidence>
<feature type="compositionally biased region" description="Acidic residues" evidence="38">
    <location>
        <begin position="12"/>
        <end position="36"/>
    </location>
</feature>
<keyword evidence="16" id="KW-0809">Transit peptide</keyword>
<keyword evidence="23 39" id="KW-0472">Membrane</keyword>
<evidence type="ECO:0000256" key="26">
    <source>
        <dbReference type="ARBA" id="ARBA00039036"/>
    </source>
</evidence>
<comment type="catalytic activity">
    <reaction evidence="30">
        <text>2-methylbutanoyl-CoA + oxidized [electron-transfer flavoprotein] + H(+) = (2E)-2-methylbut-2-enoyl-CoA + reduced [electron-transfer flavoprotein]</text>
        <dbReference type="Rhea" id="RHEA:43780"/>
        <dbReference type="Rhea" id="RHEA-COMP:10685"/>
        <dbReference type="Rhea" id="RHEA-COMP:10686"/>
        <dbReference type="ChEBI" id="CHEBI:15378"/>
        <dbReference type="ChEBI" id="CHEBI:57336"/>
        <dbReference type="ChEBI" id="CHEBI:57337"/>
        <dbReference type="ChEBI" id="CHEBI:57692"/>
        <dbReference type="ChEBI" id="CHEBI:58307"/>
        <dbReference type="EC" id="1.3.8.5"/>
    </reaction>
    <physiologicalReaction direction="left-to-right" evidence="30">
        <dbReference type="Rhea" id="RHEA:43781"/>
    </physiologicalReaction>
</comment>
<keyword evidence="9" id="KW-0597">Phosphoprotein</keyword>
<comment type="catalytic activity">
    <reaction evidence="35">
        <text>(2S)-2-methylbutanoyl-CoA + oxidized [electron-transfer flavoprotein] + H(+) = (2E)-2-methylbut-2-enoyl-CoA + reduced [electron-transfer flavoprotein]</text>
        <dbReference type="Rhea" id="RHEA:48256"/>
        <dbReference type="Rhea" id="RHEA-COMP:10685"/>
        <dbReference type="Rhea" id="RHEA-COMP:10686"/>
        <dbReference type="ChEBI" id="CHEBI:15378"/>
        <dbReference type="ChEBI" id="CHEBI:57337"/>
        <dbReference type="ChEBI" id="CHEBI:57692"/>
        <dbReference type="ChEBI" id="CHEBI:58307"/>
        <dbReference type="ChEBI" id="CHEBI:88166"/>
    </reaction>
    <physiologicalReaction direction="left-to-right" evidence="35">
        <dbReference type="Rhea" id="RHEA:48257"/>
    </physiologicalReaction>
</comment>
<evidence type="ECO:0000256" key="36">
    <source>
        <dbReference type="ARBA" id="ARBA00051903"/>
    </source>
</evidence>
<keyword evidence="14" id="KW-0276">Fatty acid metabolism</keyword>
<evidence type="ECO:0000256" key="33">
    <source>
        <dbReference type="ARBA" id="ARBA00049096"/>
    </source>
</evidence>
<dbReference type="GO" id="GO:0005741">
    <property type="term" value="C:mitochondrial outer membrane"/>
    <property type="evidence" value="ECO:0007669"/>
    <property type="project" value="UniProtKB-SubCell"/>
</dbReference>
<keyword evidence="8" id="KW-0813">Transport</keyword>
<dbReference type="InterPro" id="IPR046373">
    <property type="entry name" value="Acyl-CoA_Oxase/DH_mid-dom_sf"/>
</dbReference>
<dbReference type="CDD" id="cd22884">
    <property type="entry name" value="TOM22"/>
    <property type="match status" value="1"/>
</dbReference>
<dbReference type="FunFam" id="2.40.110.10:FF:000001">
    <property type="entry name" value="Acyl-CoA dehydrogenase, mitochondrial"/>
    <property type="match status" value="1"/>
</dbReference>
<keyword evidence="20" id="KW-0811">Translocation</keyword>
<dbReference type="AlphaFoldDB" id="A0A4V4LTI1"/>
<comment type="subcellular location">
    <subcellularLocation>
        <location evidence="2">Mitochondrion matrix</location>
    </subcellularLocation>
    <subcellularLocation>
        <location evidence="3">Mitochondrion outer membrane</location>
        <topology evidence="3">Single-pass membrane protein</topology>
    </subcellularLocation>
</comment>
<dbReference type="InterPro" id="IPR006089">
    <property type="entry name" value="Acyl-CoA_DH_CS"/>
</dbReference>
<dbReference type="InterPro" id="IPR036250">
    <property type="entry name" value="AcylCo_DH-like_C"/>
</dbReference>
<evidence type="ECO:0000256" key="14">
    <source>
        <dbReference type="ARBA" id="ARBA00022832"/>
    </source>
</evidence>
<dbReference type="FunFam" id="1.10.540.10:FF:000012">
    <property type="entry name" value="Acyl-CoA dehydrogenase short/branched chain"/>
    <property type="match status" value="1"/>
</dbReference>
<name>A0A4V4LTI1_9BASI</name>
<evidence type="ECO:0000259" key="41">
    <source>
        <dbReference type="Pfam" id="PF02770"/>
    </source>
</evidence>
<evidence type="ECO:0000256" key="25">
    <source>
        <dbReference type="ARBA" id="ARBA00037895"/>
    </source>
</evidence>
<evidence type="ECO:0000256" key="10">
    <source>
        <dbReference type="ARBA" id="ARBA00022630"/>
    </source>
</evidence>
<evidence type="ECO:0000256" key="37">
    <source>
        <dbReference type="RuleBase" id="RU362125"/>
    </source>
</evidence>
<evidence type="ECO:0000256" key="17">
    <source>
        <dbReference type="ARBA" id="ARBA00022989"/>
    </source>
</evidence>
<feature type="domain" description="Acyl-CoA dehydrogenase/oxidase C-terminal" evidence="40">
    <location>
        <begin position="392"/>
        <end position="540"/>
    </location>
</feature>
<comment type="caution">
    <text evidence="43">The sequence shown here is derived from an EMBL/GenBank/DDBJ whole genome shotgun (WGS) entry which is preliminary data.</text>
</comment>
<keyword evidence="15" id="KW-0653">Protein transport</keyword>
<dbReference type="GO" id="GO:0006631">
    <property type="term" value="P:fatty acid metabolic process"/>
    <property type="evidence" value="ECO:0007669"/>
    <property type="project" value="UniProtKB-KW"/>
</dbReference>
<evidence type="ECO:0000256" key="27">
    <source>
        <dbReference type="ARBA" id="ARBA00039850"/>
    </source>
</evidence>
<evidence type="ECO:0000256" key="8">
    <source>
        <dbReference type="ARBA" id="ARBA00022448"/>
    </source>
</evidence>
<dbReference type="SUPFAM" id="SSF56645">
    <property type="entry name" value="Acyl-CoA dehydrogenase NM domain-like"/>
    <property type="match status" value="1"/>
</dbReference>
<evidence type="ECO:0000256" key="11">
    <source>
        <dbReference type="ARBA" id="ARBA00022692"/>
    </source>
</evidence>
<evidence type="ECO:0000256" key="7">
    <source>
        <dbReference type="ARBA" id="ARBA00011881"/>
    </source>
</evidence>
<evidence type="ECO:0000313" key="44">
    <source>
        <dbReference type="Proteomes" id="UP000310189"/>
    </source>
</evidence>
<evidence type="ECO:0000256" key="39">
    <source>
        <dbReference type="SAM" id="Phobius"/>
    </source>
</evidence>
<evidence type="ECO:0000256" key="2">
    <source>
        <dbReference type="ARBA" id="ARBA00004305"/>
    </source>
</evidence>
<dbReference type="Gene3D" id="2.40.110.10">
    <property type="entry name" value="Butyryl-CoA Dehydrogenase, subunit A, domain 2"/>
    <property type="match status" value="1"/>
</dbReference>
<evidence type="ECO:0000256" key="29">
    <source>
        <dbReference type="ARBA" id="ARBA00042821"/>
    </source>
</evidence>
<evidence type="ECO:0000256" key="30">
    <source>
        <dbReference type="ARBA" id="ARBA00048235"/>
    </source>
</evidence>
<dbReference type="Gene3D" id="1.10.540.10">
    <property type="entry name" value="Acyl-CoA dehydrogenase/oxidase, N-terminal domain"/>
    <property type="match status" value="1"/>
</dbReference>
<comment type="similarity">
    <text evidence="5 37">Belongs to the acyl-CoA dehydrogenase family.</text>
</comment>
<evidence type="ECO:0000256" key="16">
    <source>
        <dbReference type="ARBA" id="ARBA00022946"/>
    </source>
</evidence>
<feature type="compositionally biased region" description="Basic and acidic residues" evidence="38">
    <location>
        <begin position="1"/>
        <end position="11"/>
    </location>
</feature>
<evidence type="ECO:0000256" key="20">
    <source>
        <dbReference type="ARBA" id="ARBA00023010"/>
    </source>
</evidence>
<keyword evidence="19 37" id="KW-0560">Oxidoreductase</keyword>
<evidence type="ECO:0000259" key="42">
    <source>
        <dbReference type="Pfam" id="PF02771"/>
    </source>
</evidence>
<keyword evidence="13 37" id="KW-0274">FAD</keyword>
<keyword evidence="22" id="KW-0496">Mitochondrion</keyword>
<dbReference type="Pfam" id="PF04281">
    <property type="entry name" value="Tom22"/>
    <property type="match status" value="1"/>
</dbReference>
<dbReference type="EMBL" id="SPNW01000019">
    <property type="protein sequence ID" value="TIA90423.1"/>
    <property type="molecule type" value="Genomic_DNA"/>
</dbReference>
<dbReference type="Gene3D" id="1.20.140.10">
    <property type="entry name" value="Butyryl-CoA Dehydrogenase, subunit A, domain 3"/>
    <property type="match status" value="1"/>
</dbReference>
<feature type="domain" description="Acyl-CoA oxidase/dehydrogenase middle" evidence="41">
    <location>
        <begin position="286"/>
        <end position="380"/>
    </location>
</feature>
<evidence type="ECO:0000256" key="18">
    <source>
        <dbReference type="ARBA" id="ARBA00022990"/>
    </source>
</evidence>
<keyword evidence="12" id="KW-1000">Mitochondrion outer membrane</keyword>
<evidence type="ECO:0000256" key="23">
    <source>
        <dbReference type="ARBA" id="ARBA00023136"/>
    </source>
</evidence>
<evidence type="ECO:0000256" key="38">
    <source>
        <dbReference type="SAM" id="MobiDB-lite"/>
    </source>
</evidence>
<comment type="catalytic activity">
    <reaction evidence="32">
        <text>(2R)-2-methylbutanoyl-CoA + oxidized [electron-transfer flavoprotein] + H(+) = ethylacryloyl-CoA + reduced [electron-transfer flavoprotein]</text>
        <dbReference type="Rhea" id="RHEA:65296"/>
        <dbReference type="Rhea" id="RHEA-COMP:10685"/>
        <dbReference type="Rhea" id="RHEA-COMP:10686"/>
        <dbReference type="ChEBI" id="CHEBI:15378"/>
        <dbReference type="ChEBI" id="CHEBI:57692"/>
        <dbReference type="ChEBI" id="CHEBI:58307"/>
        <dbReference type="ChEBI" id="CHEBI:156439"/>
        <dbReference type="ChEBI" id="CHEBI:156440"/>
    </reaction>
    <physiologicalReaction direction="left-to-right" evidence="32">
        <dbReference type="Rhea" id="RHEA:65297"/>
    </physiologicalReaction>
</comment>
<dbReference type="GO" id="GO:0006886">
    <property type="term" value="P:intracellular protein transport"/>
    <property type="evidence" value="ECO:0007669"/>
    <property type="project" value="InterPro"/>
</dbReference>
<keyword evidence="24" id="KW-0675">Receptor</keyword>
<dbReference type="InterPro" id="IPR013786">
    <property type="entry name" value="AcylCoA_DH/ox_N"/>
</dbReference>
<organism evidence="43 44">
    <name type="scientific">Wallemia hederae</name>
    <dbReference type="NCBI Taxonomy" id="1540922"/>
    <lineage>
        <taxon>Eukaryota</taxon>
        <taxon>Fungi</taxon>
        <taxon>Dikarya</taxon>
        <taxon>Basidiomycota</taxon>
        <taxon>Wallemiomycotina</taxon>
        <taxon>Wallemiomycetes</taxon>
        <taxon>Wallemiales</taxon>
        <taxon>Wallemiaceae</taxon>
        <taxon>Wallemia</taxon>
    </lineage>
</organism>
<dbReference type="Pfam" id="PF02770">
    <property type="entry name" value="Acyl-CoA_dh_M"/>
    <property type="match status" value="1"/>
</dbReference>
<evidence type="ECO:0000256" key="5">
    <source>
        <dbReference type="ARBA" id="ARBA00009347"/>
    </source>
</evidence>
<comment type="catalytic activity">
    <reaction evidence="36">
        <text>2-methylpropanoyl-CoA + oxidized [electron-transfer flavoprotein] + H(+) = 2-methylpropenoyl-CoA + reduced [electron-transfer flavoprotein]</text>
        <dbReference type="Rhea" id="RHEA:44180"/>
        <dbReference type="Rhea" id="RHEA-COMP:10685"/>
        <dbReference type="Rhea" id="RHEA-COMP:10686"/>
        <dbReference type="ChEBI" id="CHEBI:15378"/>
        <dbReference type="ChEBI" id="CHEBI:57338"/>
        <dbReference type="ChEBI" id="CHEBI:57692"/>
        <dbReference type="ChEBI" id="CHEBI:58307"/>
        <dbReference type="ChEBI" id="CHEBI:62500"/>
    </reaction>
    <physiologicalReaction direction="left-to-right" evidence="36">
        <dbReference type="Rhea" id="RHEA:44181"/>
    </physiologicalReaction>
</comment>
<comment type="pathway">
    <text evidence="4">Lipid metabolism; mitochondrial fatty acid beta-oxidation.</text>
</comment>
<dbReference type="FunFam" id="1.20.140.10:FF:000002">
    <property type="entry name" value="Acyl-CoA dehydrogenase short/branched chain"/>
    <property type="match status" value="1"/>
</dbReference>
<dbReference type="GO" id="GO:0046395">
    <property type="term" value="P:carboxylic acid catabolic process"/>
    <property type="evidence" value="ECO:0007669"/>
    <property type="project" value="UniProtKB-ARBA"/>
</dbReference>
<evidence type="ECO:0000256" key="4">
    <source>
        <dbReference type="ARBA" id="ARBA00005198"/>
    </source>
</evidence>
<gene>
    <name evidence="43" type="ORF">E3P99_01561</name>
</gene>
<evidence type="ECO:0000256" key="22">
    <source>
        <dbReference type="ARBA" id="ARBA00023128"/>
    </source>
</evidence>
<dbReference type="EC" id="1.3.8.5" evidence="26"/>
<feature type="domain" description="Acyl-CoA dehydrogenase/oxidase N-terminal" evidence="42">
    <location>
        <begin position="157"/>
        <end position="266"/>
    </location>
</feature>
<feature type="transmembrane region" description="Helical" evidence="39">
    <location>
        <begin position="77"/>
        <end position="100"/>
    </location>
</feature>
<dbReference type="PANTHER" id="PTHR43884">
    <property type="entry name" value="ACYL-COA DEHYDROGENASE"/>
    <property type="match status" value="1"/>
</dbReference>
<evidence type="ECO:0000256" key="35">
    <source>
        <dbReference type="ARBA" id="ARBA00049552"/>
    </source>
</evidence>
<dbReference type="Pfam" id="PF00441">
    <property type="entry name" value="Acyl-CoA_dh_1"/>
    <property type="match status" value="1"/>
</dbReference>
<dbReference type="InterPro" id="IPR006091">
    <property type="entry name" value="Acyl-CoA_Oxase/DH_mid-dom"/>
</dbReference>
<dbReference type="SUPFAM" id="SSF47203">
    <property type="entry name" value="Acyl-CoA dehydrogenase C-terminal domain-like"/>
    <property type="match status" value="1"/>
</dbReference>
<comment type="cofactor">
    <cofactor evidence="1 37">
        <name>FAD</name>
        <dbReference type="ChEBI" id="CHEBI:57692"/>
    </cofactor>
</comment>
<comment type="subunit">
    <text evidence="7">Homotetramer.</text>
</comment>
<dbReference type="Proteomes" id="UP000310189">
    <property type="component" value="Unassembled WGS sequence"/>
</dbReference>
<dbReference type="InterPro" id="IPR009075">
    <property type="entry name" value="AcylCo_DH/oxidase_C"/>
</dbReference>
<evidence type="ECO:0000259" key="40">
    <source>
        <dbReference type="Pfam" id="PF00441"/>
    </source>
</evidence>
<evidence type="ECO:0000256" key="24">
    <source>
        <dbReference type="ARBA" id="ARBA00023170"/>
    </source>
</evidence>
<protein>
    <recommendedName>
        <fullName evidence="27">Short/branched chain specific acyl-CoA dehydrogenase, mitochondrial</fullName>
        <ecNumber evidence="26">1.3.8.5</ecNumber>
    </recommendedName>
    <alternativeName>
        <fullName evidence="29">2-methyl branched chain acyl-CoA dehydrogenase</fullName>
    </alternativeName>
    <alternativeName>
        <fullName evidence="28">2-methylbutyryl-coenzyme A dehydrogenase</fullName>
    </alternativeName>
</protein>
<evidence type="ECO:0000256" key="21">
    <source>
        <dbReference type="ARBA" id="ARBA00023098"/>
    </source>
</evidence>
<keyword evidence="18" id="KW-0007">Acetylation</keyword>
<evidence type="ECO:0000256" key="31">
    <source>
        <dbReference type="ARBA" id="ARBA00048307"/>
    </source>
</evidence>
<reference evidence="43 44" key="1">
    <citation type="submission" date="2019-03" db="EMBL/GenBank/DDBJ databases">
        <title>Sequencing 23 genomes of Wallemia ichthyophaga.</title>
        <authorList>
            <person name="Gostincar C."/>
        </authorList>
    </citation>
    <scope>NUCLEOTIDE SEQUENCE [LARGE SCALE GENOMIC DNA]</scope>
    <source>
        <strain evidence="43 44">EXF-5753</strain>
    </source>
</reference>
<comment type="catalytic activity">
    <reaction evidence="31">
        <text>valproyl-CoA + oxidized [electron-transfer flavoprotein] + H(+) = (2E)-2-propylpent-2-enoyl-CoA + reduced [electron-transfer flavoprotein]</text>
        <dbReference type="Rhea" id="RHEA:65344"/>
        <dbReference type="Rhea" id="RHEA-COMP:10685"/>
        <dbReference type="Rhea" id="RHEA-COMP:10686"/>
        <dbReference type="ChEBI" id="CHEBI:15378"/>
        <dbReference type="ChEBI" id="CHEBI:57692"/>
        <dbReference type="ChEBI" id="CHEBI:58307"/>
        <dbReference type="ChEBI" id="CHEBI:156457"/>
        <dbReference type="ChEBI" id="CHEBI:156458"/>
    </reaction>
    <physiologicalReaction direction="left-to-right" evidence="31">
        <dbReference type="Rhea" id="RHEA:65345"/>
    </physiologicalReaction>
</comment>
<dbReference type="PROSITE" id="PS00073">
    <property type="entry name" value="ACYL_COA_DH_2"/>
    <property type="match status" value="1"/>
</dbReference>
<keyword evidence="44" id="KW-1185">Reference proteome</keyword>
<dbReference type="GO" id="GO:0005759">
    <property type="term" value="C:mitochondrial matrix"/>
    <property type="evidence" value="ECO:0007669"/>
    <property type="project" value="UniProtKB-SubCell"/>
</dbReference>
<evidence type="ECO:0000313" key="43">
    <source>
        <dbReference type="EMBL" id="TIA90423.1"/>
    </source>
</evidence>
<evidence type="ECO:0000256" key="12">
    <source>
        <dbReference type="ARBA" id="ARBA00022787"/>
    </source>
</evidence>
<evidence type="ECO:0000256" key="1">
    <source>
        <dbReference type="ARBA" id="ARBA00001974"/>
    </source>
</evidence>
<evidence type="ECO:0000256" key="34">
    <source>
        <dbReference type="ARBA" id="ARBA00049192"/>
    </source>
</evidence>
<evidence type="ECO:0000256" key="28">
    <source>
        <dbReference type="ARBA" id="ARBA00041537"/>
    </source>
</evidence>
<comment type="catalytic activity">
    <reaction evidence="34">
        <text>hexanoyl-CoA + oxidized [electron-transfer flavoprotein] + H(+) = (2E)-hexenoyl-CoA + reduced [electron-transfer flavoprotein]</text>
        <dbReference type="Rhea" id="RHEA:43464"/>
        <dbReference type="Rhea" id="RHEA-COMP:10685"/>
        <dbReference type="Rhea" id="RHEA-COMP:10686"/>
        <dbReference type="ChEBI" id="CHEBI:15378"/>
        <dbReference type="ChEBI" id="CHEBI:57692"/>
        <dbReference type="ChEBI" id="CHEBI:58307"/>
        <dbReference type="ChEBI" id="CHEBI:62077"/>
        <dbReference type="ChEBI" id="CHEBI:62620"/>
    </reaction>
    <physiologicalReaction direction="left-to-right" evidence="34">
        <dbReference type="Rhea" id="RHEA:43465"/>
    </physiologicalReaction>
</comment>
<evidence type="ECO:0000256" key="13">
    <source>
        <dbReference type="ARBA" id="ARBA00022827"/>
    </source>
</evidence>
<evidence type="ECO:0000256" key="32">
    <source>
        <dbReference type="ARBA" id="ARBA00048592"/>
    </source>
</evidence>
<dbReference type="GO" id="GO:0003853">
    <property type="term" value="F:short-chain 2-methyl fatty acyl-CoA dehydrogenase activity"/>
    <property type="evidence" value="ECO:0007669"/>
    <property type="project" value="UniProtKB-EC"/>
</dbReference>
<dbReference type="InterPro" id="IPR037069">
    <property type="entry name" value="AcylCoA_DH/ox_N_sf"/>
</dbReference>
<keyword evidence="10 37" id="KW-0285">Flavoprotein</keyword>
<keyword evidence="21" id="KW-0443">Lipid metabolism</keyword>
<comment type="pathway">
    <text evidence="25">Amino-acid degradation; L-isoleucine degradation.</text>
</comment>
<dbReference type="OrthoDB" id="10262177at2759"/>
<evidence type="ECO:0000256" key="15">
    <source>
        <dbReference type="ARBA" id="ARBA00022927"/>
    </source>
</evidence>
<keyword evidence="17 39" id="KW-1133">Transmembrane helix</keyword>
<evidence type="ECO:0000256" key="3">
    <source>
        <dbReference type="ARBA" id="ARBA00004572"/>
    </source>
</evidence>
<feature type="region of interest" description="Disordered" evidence="38">
    <location>
        <begin position="1"/>
        <end position="36"/>
    </location>
</feature>
<dbReference type="PANTHER" id="PTHR43884:SF1">
    <property type="entry name" value="SHORT_BRANCHED CHAIN SPECIFIC ACYL-COA DEHYDROGENASE, MITOCHONDRIAL"/>
    <property type="match status" value="1"/>
</dbReference>
<dbReference type="Pfam" id="PF02771">
    <property type="entry name" value="Acyl-CoA_dh_N"/>
    <property type="match status" value="1"/>
</dbReference>
<sequence length="547" mass="60254">MVQIHELKSEDEYTDEEISEDSDVEQELDAEEEFDPSQESFYDRFAALKDIIPLETRNTISERTANAFNFTRKSSKVIGNIVWVITTSSLLVGLPLALAIEDESRITMEEKSLLAQQSGAQQMLAPENEQAKQQGIVAPARNTLTKRSLSSLTTLNDDELLLQDSVRKLAHAEILPRVRHMDEAEQMDTHIIHQLFQQGLMGIEVSSQYGGSECSFMSVILAIEELAKVDPSVSVMCDVQNTLVCTVFNKYANDAQKETYLPQLTADKVVNPCQVYRPITPLKLGSFCLSEPASGSDAFALQTKATKTDGGYILNGTKMWITNAAEAEIFLVFANLDPSLGYKGITCFIVDKEQGVEIAKKEQKLGIRASSTCVLNLDDVFVRDDQVMGEIGKGYKIAIDILNEGRIGIAAQMIGLAQGAFAASVPYTYQRKQFGKAVGEFQGMQFSFADAHTQIEAAKLLTYNAARLKEEGKPFTKEAAMAKYYSSKIAQAVSGSAIEWAGGTGFTRETGIEKFWRDSKIGAIYEGTTNIQLGTIAKFVQKEYGDA</sequence>
<dbReference type="InterPro" id="IPR009100">
    <property type="entry name" value="AcylCoA_DH/oxidase_NM_dom_sf"/>
</dbReference>